<evidence type="ECO:0000313" key="1">
    <source>
        <dbReference type="EMBL" id="KAJ2981628.1"/>
    </source>
</evidence>
<accession>A0ACC1NR90</accession>
<reference evidence="1" key="1">
    <citation type="submission" date="2022-08" db="EMBL/GenBank/DDBJ databases">
        <title>Genome Sequence of Lecanicillium fungicola.</title>
        <authorList>
            <person name="Buettner E."/>
        </authorList>
    </citation>
    <scope>NUCLEOTIDE SEQUENCE</scope>
    <source>
        <strain evidence="1">Babe33</strain>
    </source>
</reference>
<gene>
    <name evidence="1" type="ORF">NQ176_g1910</name>
</gene>
<dbReference type="Proteomes" id="UP001143910">
    <property type="component" value="Unassembled WGS sequence"/>
</dbReference>
<keyword evidence="2" id="KW-1185">Reference proteome</keyword>
<dbReference type="EMBL" id="JANJQO010000120">
    <property type="protein sequence ID" value="KAJ2981628.1"/>
    <property type="molecule type" value="Genomic_DNA"/>
</dbReference>
<name>A0ACC1NR90_9HYPO</name>
<sequence>MTDKIEVSGAGSGDGWKRTTSKSCIECRRKKIKCDTGRPACAQCVAASSTCGYAHAKRTGLPRGYVRGLEAKINELQRQNSALETRLQGLPAPSIEQHSLSPANFDQSTLIADHQTPYADSDFRVHLQDPFQAATVFLQTQLTFEEQTILSSLFFARCYAFVPIIHETKFRLTDNNVHVKLAMFALASRQDTAFAHVSDTLYGLAKQTTTSTLLSPNMDTLIAMIMLAIYEIGQPSAALNASTTLGSALALVSAFQLVHLDDKQSPSSCQWLSKPKNWIVEEGRRRVVLMVLSLSRWVSTITGREFGLPTRTAVKLSLPVSNAVWVAVEPTRPATQPITELDHCSTLGPFARFVQVQGFFHLVNSLKQSPDACDSAEYEKTVRELHLKIQQFIQSFPWTRDQHVLPGDEHMLDPTILCLAHCACLLLLASPKCGVSVDFQRYASQRFSLHAEEMLDIAHSIQDQPHLGNYMLPDCLLLAGRVRFLDLIKQRGHYKGRDADLLVKCLLSFGKCWGLQDKMLNHITCIQSNTMTFSDPLTKFEPENEISLARQPTAVLVTAANKTQITKPSLQGDPRESLRPLVDDNLAMEDLTMPIFETADDSIFGNLLSWPAPSWDLGREVERMDVQ</sequence>
<protein>
    <submittedName>
        <fullName evidence="1">Uncharacterized protein</fullName>
    </submittedName>
</protein>
<proteinExistence type="predicted"/>
<comment type="caution">
    <text evidence="1">The sequence shown here is derived from an EMBL/GenBank/DDBJ whole genome shotgun (WGS) entry which is preliminary data.</text>
</comment>
<evidence type="ECO:0000313" key="2">
    <source>
        <dbReference type="Proteomes" id="UP001143910"/>
    </source>
</evidence>
<organism evidence="1 2">
    <name type="scientific">Zarea fungicola</name>
    <dbReference type="NCBI Taxonomy" id="93591"/>
    <lineage>
        <taxon>Eukaryota</taxon>
        <taxon>Fungi</taxon>
        <taxon>Dikarya</taxon>
        <taxon>Ascomycota</taxon>
        <taxon>Pezizomycotina</taxon>
        <taxon>Sordariomycetes</taxon>
        <taxon>Hypocreomycetidae</taxon>
        <taxon>Hypocreales</taxon>
        <taxon>Cordycipitaceae</taxon>
        <taxon>Zarea</taxon>
    </lineage>
</organism>